<proteinExistence type="inferred from homology"/>
<dbReference type="Gene3D" id="1.10.12.10">
    <property type="entry name" value="Lyase 2-enoyl-coa Hydratase, Chain A, domain 2"/>
    <property type="match status" value="1"/>
</dbReference>
<dbReference type="PANTHER" id="PTHR43459:SF3">
    <property type="entry name" value="ENOYL-COA HYDRATASE ECHA15 (ENOYL HYDRASE) (UNSATURATED ACYL-COA HYDRATASE) (CROTONASE)-RELATED"/>
    <property type="match status" value="1"/>
</dbReference>
<accession>A0A6M4WFH8</accession>
<evidence type="ECO:0000256" key="1">
    <source>
        <dbReference type="ARBA" id="ARBA00005254"/>
    </source>
</evidence>
<organism evidence="3 4">
    <name type="scientific">Streptomyces asoensis</name>
    <dbReference type="NCBI Taxonomy" id="249586"/>
    <lineage>
        <taxon>Bacteria</taxon>
        <taxon>Bacillati</taxon>
        <taxon>Actinomycetota</taxon>
        <taxon>Actinomycetes</taxon>
        <taxon>Kitasatosporales</taxon>
        <taxon>Streptomycetaceae</taxon>
        <taxon>Streptomyces</taxon>
    </lineage>
</organism>
<reference evidence="3" key="1">
    <citation type="submission" date="2020-03" db="EMBL/GenBank/DDBJ databases">
        <title>Molecular networking-based the target discovery of potent antiproliferative macrolactams: 5/6/7/16 polycyclic ansamycins and glycosylated trienomycin from Streptomyces cacaoi subsp. asoensis.</title>
        <authorList>
            <person name="Liu L.-L."/>
        </authorList>
    </citation>
    <scope>NUCLEOTIDE SEQUENCE [LARGE SCALE GENOMIC DNA]</scope>
    <source>
        <strain evidence="3">H2S5</strain>
    </source>
</reference>
<dbReference type="InterPro" id="IPR018376">
    <property type="entry name" value="Enoyl-CoA_hyd/isom_CS"/>
</dbReference>
<dbReference type="InterPro" id="IPR001753">
    <property type="entry name" value="Enoyl-CoA_hydra/iso"/>
</dbReference>
<dbReference type="EMBL" id="CP049838">
    <property type="protein sequence ID" value="QJS99329.1"/>
    <property type="molecule type" value="Genomic_DNA"/>
</dbReference>
<dbReference type="InterPro" id="IPR014748">
    <property type="entry name" value="Enoyl-CoA_hydra_C"/>
</dbReference>
<sequence>MTDLYAPFTSLTFERPAPGVLRIVLDAPNLNAVDPRMHGELADIWPVVDRDERTRAVLVQGAGRAFSAGGTFDSIEAMTGDYAVRARVMREARDMVYGVINCSKPVVSAIHGPAVGAGLVIGMLADISVAARSAKIVDGHTRLGVAAGDHAAICWPLLCGMAKAKYYLLTCETLTGEEAERIGLVSKCVDDADVHAEALRVATALAAGPASAISWTKRSLNHWYRTAQPLFEASLGLEFFGFAGHEVVEGLAAHRDKRTPDFEGVSGRHPLDL</sequence>
<protein>
    <submittedName>
        <fullName evidence="3">Enoyl-CoA hydratase/isomerase family protein</fullName>
    </submittedName>
</protein>
<dbReference type="PROSITE" id="PS00166">
    <property type="entry name" value="ENOYL_COA_HYDRATASE"/>
    <property type="match status" value="1"/>
</dbReference>
<gene>
    <name evidence="3" type="ORF">G9272_02590</name>
</gene>
<dbReference type="SUPFAM" id="SSF52096">
    <property type="entry name" value="ClpP/crotonase"/>
    <property type="match status" value="1"/>
</dbReference>
<dbReference type="GO" id="GO:0016853">
    <property type="term" value="F:isomerase activity"/>
    <property type="evidence" value="ECO:0007669"/>
    <property type="project" value="UniProtKB-KW"/>
</dbReference>
<dbReference type="PANTHER" id="PTHR43459">
    <property type="entry name" value="ENOYL-COA HYDRATASE"/>
    <property type="match status" value="1"/>
</dbReference>
<dbReference type="InterPro" id="IPR029045">
    <property type="entry name" value="ClpP/crotonase-like_dom_sf"/>
</dbReference>
<dbReference type="CDD" id="cd06558">
    <property type="entry name" value="crotonase-like"/>
    <property type="match status" value="1"/>
</dbReference>
<keyword evidence="4" id="KW-1185">Reference proteome</keyword>
<evidence type="ECO:0000313" key="4">
    <source>
        <dbReference type="Proteomes" id="UP000502665"/>
    </source>
</evidence>
<dbReference type="NCBIfam" id="NF005595">
    <property type="entry name" value="PRK07327.1"/>
    <property type="match status" value="1"/>
</dbReference>
<dbReference type="Pfam" id="PF00378">
    <property type="entry name" value="ECH_1"/>
    <property type="match status" value="1"/>
</dbReference>
<name>A0A6M4WFH8_9ACTN</name>
<dbReference type="RefSeq" id="WP_171394981.1">
    <property type="nucleotide sequence ID" value="NZ_CP049838.1"/>
</dbReference>
<evidence type="ECO:0000313" key="3">
    <source>
        <dbReference type="EMBL" id="QJS99329.1"/>
    </source>
</evidence>
<dbReference type="Gene3D" id="3.90.226.10">
    <property type="entry name" value="2-enoyl-CoA Hydratase, Chain A, domain 1"/>
    <property type="match status" value="1"/>
</dbReference>
<dbReference type="Proteomes" id="UP000502665">
    <property type="component" value="Chromosome"/>
</dbReference>
<dbReference type="AlphaFoldDB" id="A0A6M4WFH8"/>
<comment type="similarity">
    <text evidence="1 2">Belongs to the enoyl-CoA hydratase/isomerase family.</text>
</comment>
<evidence type="ECO:0000256" key="2">
    <source>
        <dbReference type="RuleBase" id="RU003707"/>
    </source>
</evidence>